<feature type="domain" description="Helicase ATP-binding" evidence="14">
    <location>
        <begin position="358"/>
        <end position="538"/>
    </location>
</feature>
<evidence type="ECO:0000259" key="13">
    <source>
        <dbReference type="PROSITE" id="PS50089"/>
    </source>
</evidence>
<dbReference type="PROSITE" id="PS51192">
    <property type="entry name" value="HELICASE_ATP_BIND_1"/>
    <property type="match status" value="1"/>
</dbReference>
<evidence type="ECO:0000256" key="8">
    <source>
        <dbReference type="ARBA" id="ARBA00022833"/>
    </source>
</evidence>
<reference evidence="16 17" key="1">
    <citation type="submission" date="2016-03" db="EMBL/GenBank/DDBJ databases">
        <authorList>
            <person name="Ploux O."/>
        </authorList>
    </citation>
    <scope>NUCLEOTIDE SEQUENCE [LARGE SCALE GENOMIC DNA]</scope>
    <source>
        <strain evidence="16 17">URUG2</strain>
    </source>
</reference>
<dbReference type="InterPro" id="IPR050628">
    <property type="entry name" value="SNF2_RAD54_helicase_TF"/>
</dbReference>
<keyword evidence="4" id="KW-0547">Nucleotide-binding</keyword>
<dbReference type="InterPro" id="IPR049730">
    <property type="entry name" value="SNF2/RAD54-like_C"/>
</dbReference>
<protein>
    <submittedName>
        <fullName evidence="16">Related to helicase-like transcription factor</fullName>
    </submittedName>
</protein>
<dbReference type="SMART" id="SM00910">
    <property type="entry name" value="HIRAN"/>
    <property type="match status" value="1"/>
</dbReference>
<dbReference type="GO" id="GO:0004386">
    <property type="term" value="F:helicase activity"/>
    <property type="evidence" value="ECO:0007669"/>
    <property type="project" value="UniProtKB-KW"/>
</dbReference>
<dbReference type="PANTHER" id="PTHR45626">
    <property type="entry name" value="TRANSCRIPTION TERMINATION FACTOR 2-RELATED"/>
    <property type="match status" value="1"/>
</dbReference>
<dbReference type="Gene3D" id="3.40.50.300">
    <property type="entry name" value="P-loop containing nucleotide triphosphate hydrolases"/>
    <property type="match status" value="1"/>
</dbReference>
<dbReference type="PANTHER" id="PTHR45626:SF11">
    <property type="entry name" value="FAMILY HELICASE, PUTATIVE (AFU_ORTHOLOGUE AFUA_5G06590)-RELATED"/>
    <property type="match status" value="1"/>
</dbReference>
<dbReference type="Pfam" id="PF00176">
    <property type="entry name" value="SNF2-rel_dom"/>
    <property type="match status" value="1"/>
</dbReference>
<dbReference type="AlphaFoldDB" id="A0A2D3VH03"/>
<dbReference type="CDD" id="cd18008">
    <property type="entry name" value="DEXDc_SHPRH-like"/>
    <property type="match status" value="1"/>
</dbReference>
<sequence>MSQKRKRVEVDLTGDSDQEEAAPPQRAYRSSNIPFGGYRSIGGGSTHPAAERSDWLAADDVDDMNEIVGSTQDGAHGSEELRLYGELASKIVGIQYYRGVANAGEHILIRREPGNPYDSNAIRIDNVAGIQIGHIPRKVAEKLARYIDNRWLRIEGQLAGEKGAFDCPVTLNLFGPNPDTHEGQQLRERMRNDKLPITALTAAEKEAKKREKERQDAAKKRAAEEKKRLAEARRAAAGGKGGSIPASQGQYANQHTPDGNGEAVMADILEASQRISPRDFRVDLEQMGMNEDDLASMPMASKPNSIKTDMLPYQLQALSWLLSQESPQLPGLGGPSDSVQLWTKSRDGYTNLASNYSTREPVLASGGILADDMGLGKTLEMISLIVADAEKFGRGTTLIVAPVSVMSNWTTQVEAHVNENSMLKVFTYHGANKASNMGADDFKKYDIVLTSYQTLASIYMPGGKNAKQPERKLRATGLYSMNWRRLILDEGHCVRNPQTKGAAAVYALRSRSRWVLTGTPIVNSLRDLYSLLKFVGITGGLNQLEVFNSVLVRPLTNGSESARLLLQATMRAFTLRRRKDMAFVDLRLPKLEEFVHRIDFTENEQKRYEALNVEAQGLLKDYKHLSDGGNKTLGTYNHVLEILLRMRQCCNHWGLCKDRVSKLLAQLGDQKTVALTDSNVKALQTILQVQIESSEECAVCLEVLHQPVITACGHAFGRACIERVIEGQQKCPMCRAPLKDVQTCLVEAANEGGDEGADDEVDLNQSSSKLEGLMKILGASKGDSKTIVFSQWTSFLDIVGTRLESSGFKFCRLDGTMTATKRDEAIAALNSDPETTIMLASLGACSVGLNLTAANNVILCDTWWAPAIEDQAVDRVHRLGQKKETKVFRLVMNGSIEERTLDIQADKRKLMMMAFSEKANKRSAPKAGRIADIQRLLA</sequence>
<keyword evidence="6" id="KW-0378">Hydrolase</keyword>
<keyword evidence="7 16" id="KW-0347">Helicase</keyword>
<dbReference type="InterPro" id="IPR014905">
    <property type="entry name" value="HIRAN"/>
</dbReference>
<feature type="region of interest" description="Disordered" evidence="12">
    <location>
        <begin position="204"/>
        <end position="261"/>
    </location>
</feature>
<dbReference type="CDD" id="cd18793">
    <property type="entry name" value="SF2_C_SNF"/>
    <property type="match status" value="1"/>
</dbReference>
<evidence type="ECO:0000256" key="4">
    <source>
        <dbReference type="ARBA" id="ARBA00022741"/>
    </source>
</evidence>
<dbReference type="InterPro" id="IPR001841">
    <property type="entry name" value="Znf_RING"/>
</dbReference>
<dbReference type="InterPro" id="IPR013083">
    <property type="entry name" value="Znf_RING/FYVE/PHD"/>
</dbReference>
<dbReference type="OrthoDB" id="448448at2759"/>
<dbReference type="GO" id="GO:0005524">
    <property type="term" value="F:ATP binding"/>
    <property type="evidence" value="ECO:0007669"/>
    <property type="project" value="UniProtKB-KW"/>
</dbReference>
<dbReference type="GO" id="GO:0008094">
    <property type="term" value="F:ATP-dependent activity, acting on DNA"/>
    <property type="evidence" value="ECO:0007669"/>
    <property type="project" value="TreeGrafter"/>
</dbReference>
<dbReference type="GO" id="GO:0005634">
    <property type="term" value="C:nucleus"/>
    <property type="evidence" value="ECO:0007669"/>
    <property type="project" value="UniProtKB-SubCell"/>
</dbReference>
<dbReference type="GO" id="GO:0003676">
    <property type="term" value="F:nucleic acid binding"/>
    <property type="evidence" value="ECO:0007669"/>
    <property type="project" value="InterPro"/>
</dbReference>
<dbReference type="GO" id="GO:0006281">
    <property type="term" value="P:DNA repair"/>
    <property type="evidence" value="ECO:0007669"/>
    <property type="project" value="TreeGrafter"/>
</dbReference>
<evidence type="ECO:0000256" key="2">
    <source>
        <dbReference type="ARBA" id="ARBA00007025"/>
    </source>
</evidence>
<feature type="domain" description="Helicase C-terminal" evidence="15">
    <location>
        <begin position="769"/>
        <end position="934"/>
    </location>
</feature>
<evidence type="ECO:0000256" key="3">
    <source>
        <dbReference type="ARBA" id="ARBA00022723"/>
    </source>
</evidence>
<gene>
    <name evidence="16" type="ORF">RCC_11043</name>
</gene>
<dbReference type="SMART" id="SM00487">
    <property type="entry name" value="DEXDc"/>
    <property type="match status" value="1"/>
</dbReference>
<comment type="similarity">
    <text evidence="2">Belongs to the SNF2/RAD54 helicase family.</text>
</comment>
<dbReference type="Pfam" id="PF08797">
    <property type="entry name" value="HIRAN"/>
    <property type="match status" value="1"/>
</dbReference>
<dbReference type="EMBL" id="FJUY01000026">
    <property type="protein sequence ID" value="CZT25315.1"/>
    <property type="molecule type" value="Genomic_DNA"/>
</dbReference>
<feature type="compositionally biased region" description="Polar residues" evidence="12">
    <location>
        <begin position="245"/>
        <end position="257"/>
    </location>
</feature>
<dbReference type="PROSITE" id="PS51194">
    <property type="entry name" value="HELICASE_CTER"/>
    <property type="match status" value="1"/>
</dbReference>
<feature type="domain" description="RING-type" evidence="13">
    <location>
        <begin position="697"/>
        <end position="735"/>
    </location>
</feature>
<keyword evidence="3" id="KW-0479">Metal-binding</keyword>
<dbReference type="InterPro" id="IPR001650">
    <property type="entry name" value="Helicase_C-like"/>
</dbReference>
<dbReference type="SUPFAM" id="SSF52540">
    <property type="entry name" value="P-loop containing nucleoside triphosphate hydrolases"/>
    <property type="match status" value="2"/>
</dbReference>
<evidence type="ECO:0000313" key="16">
    <source>
        <dbReference type="EMBL" id="CZT25315.1"/>
    </source>
</evidence>
<evidence type="ECO:0000256" key="11">
    <source>
        <dbReference type="PROSITE-ProRule" id="PRU00175"/>
    </source>
</evidence>
<evidence type="ECO:0000313" key="17">
    <source>
        <dbReference type="Proteomes" id="UP000225277"/>
    </source>
</evidence>
<dbReference type="Gene3D" id="3.40.50.10810">
    <property type="entry name" value="Tandem AAA-ATPase domain"/>
    <property type="match status" value="1"/>
</dbReference>
<keyword evidence="17" id="KW-1185">Reference proteome</keyword>
<feature type="region of interest" description="Disordered" evidence="12">
    <location>
        <begin position="1"/>
        <end position="34"/>
    </location>
</feature>
<dbReference type="PROSITE" id="PS50089">
    <property type="entry name" value="ZF_RING_2"/>
    <property type="match status" value="1"/>
</dbReference>
<dbReference type="Gene3D" id="3.30.70.2330">
    <property type="match status" value="1"/>
</dbReference>
<evidence type="ECO:0000256" key="10">
    <source>
        <dbReference type="ARBA" id="ARBA00023242"/>
    </source>
</evidence>
<dbReference type="InterPro" id="IPR000330">
    <property type="entry name" value="SNF2_N"/>
</dbReference>
<comment type="subcellular location">
    <subcellularLocation>
        <location evidence="1">Nucleus</location>
    </subcellularLocation>
</comment>
<evidence type="ECO:0000259" key="14">
    <source>
        <dbReference type="PROSITE" id="PS51192"/>
    </source>
</evidence>
<evidence type="ECO:0000256" key="5">
    <source>
        <dbReference type="ARBA" id="ARBA00022771"/>
    </source>
</evidence>
<dbReference type="Pfam" id="PF00271">
    <property type="entry name" value="Helicase_C"/>
    <property type="match status" value="1"/>
</dbReference>
<keyword evidence="5 11" id="KW-0863">Zinc-finger</keyword>
<dbReference type="Proteomes" id="UP000225277">
    <property type="component" value="Unassembled WGS sequence"/>
</dbReference>
<dbReference type="InterPro" id="IPR027417">
    <property type="entry name" value="P-loop_NTPase"/>
</dbReference>
<evidence type="ECO:0000259" key="15">
    <source>
        <dbReference type="PROSITE" id="PS51194"/>
    </source>
</evidence>
<keyword evidence="8" id="KW-0862">Zinc</keyword>
<name>A0A2D3VH03_9PEZI</name>
<dbReference type="GO" id="GO:0008270">
    <property type="term" value="F:zinc ion binding"/>
    <property type="evidence" value="ECO:0007669"/>
    <property type="project" value="UniProtKB-KW"/>
</dbReference>
<dbReference type="SUPFAM" id="SSF57850">
    <property type="entry name" value="RING/U-box"/>
    <property type="match status" value="1"/>
</dbReference>
<dbReference type="RefSeq" id="XP_023632038.1">
    <property type="nucleotide sequence ID" value="XM_023776270.1"/>
</dbReference>
<keyword evidence="9" id="KW-0067">ATP-binding</keyword>
<dbReference type="InterPro" id="IPR038718">
    <property type="entry name" value="SNF2-like_sf"/>
</dbReference>
<keyword evidence="10" id="KW-0539">Nucleus</keyword>
<proteinExistence type="inferred from homology"/>
<feature type="compositionally biased region" description="Basic and acidic residues" evidence="12">
    <location>
        <begin position="204"/>
        <end position="234"/>
    </location>
</feature>
<evidence type="ECO:0000256" key="9">
    <source>
        <dbReference type="ARBA" id="ARBA00022840"/>
    </source>
</evidence>
<evidence type="ECO:0000256" key="1">
    <source>
        <dbReference type="ARBA" id="ARBA00004123"/>
    </source>
</evidence>
<dbReference type="SMART" id="SM00490">
    <property type="entry name" value="HELICc"/>
    <property type="match status" value="1"/>
</dbReference>
<dbReference type="Pfam" id="PF13923">
    <property type="entry name" value="zf-C3HC4_2"/>
    <property type="match status" value="1"/>
</dbReference>
<organism evidence="16 17">
    <name type="scientific">Ramularia collo-cygni</name>
    <dbReference type="NCBI Taxonomy" id="112498"/>
    <lineage>
        <taxon>Eukaryota</taxon>
        <taxon>Fungi</taxon>
        <taxon>Dikarya</taxon>
        <taxon>Ascomycota</taxon>
        <taxon>Pezizomycotina</taxon>
        <taxon>Dothideomycetes</taxon>
        <taxon>Dothideomycetidae</taxon>
        <taxon>Mycosphaerellales</taxon>
        <taxon>Mycosphaerellaceae</taxon>
        <taxon>Ramularia</taxon>
    </lineage>
</organism>
<accession>A0A2D3VH03</accession>
<dbReference type="InterPro" id="IPR014001">
    <property type="entry name" value="Helicase_ATP-bd"/>
</dbReference>
<evidence type="ECO:0000256" key="12">
    <source>
        <dbReference type="SAM" id="MobiDB-lite"/>
    </source>
</evidence>
<dbReference type="GO" id="GO:0016818">
    <property type="term" value="F:hydrolase activity, acting on acid anhydrides, in phosphorus-containing anhydrides"/>
    <property type="evidence" value="ECO:0007669"/>
    <property type="project" value="InterPro"/>
</dbReference>
<dbReference type="SMART" id="SM00184">
    <property type="entry name" value="RING"/>
    <property type="match status" value="1"/>
</dbReference>
<evidence type="ECO:0000256" key="7">
    <source>
        <dbReference type="ARBA" id="ARBA00022806"/>
    </source>
</evidence>
<dbReference type="Gene3D" id="3.30.40.10">
    <property type="entry name" value="Zinc/RING finger domain, C3HC4 (zinc finger)"/>
    <property type="match status" value="1"/>
</dbReference>
<evidence type="ECO:0000256" key="6">
    <source>
        <dbReference type="ARBA" id="ARBA00022801"/>
    </source>
</evidence>
<dbReference type="GeneID" id="35606076"/>
<dbReference type="STRING" id="112498.A0A2D3VH03"/>